<dbReference type="InterPro" id="IPR040323">
    <property type="entry name" value="EIPR1"/>
</dbReference>
<comment type="similarity">
    <text evidence="1">Belongs to the WD repeat EIPR1 family.</text>
</comment>
<dbReference type="InterPro" id="IPR036322">
    <property type="entry name" value="WD40_repeat_dom_sf"/>
</dbReference>
<reference evidence="3 4" key="1">
    <citation type="journal article" date="2019" name="Sci. Rep.">
        <title>Comparative genomics of chytrid fungi reveal insights into the obligate biotrophic and pathogenic lifestyle of Synchytrium endobioticum.</title>
        <authorList>
            <person name="van de Vossenberg B.T.L.H."/>
            <person name="Warris S."/>
            <person name="Nguyen H.D.T."/>
            <person name="van Gent-Pelzer M.P.E."/>
            <person name="Joly D.L."/>
            <person name="van de Geest H.C."/>
            <person name="Bonants P.J.M."/>
            <person name="Smith D.S."/>
            <person name="Levesque C.A."/>
            <person name="van der Lee T.A.J."/>
        </authorList>
    </citation>
    <scope>NUCLEOTIDE SEQUENCE [LARGE SCALE GENOMIC DNA]</scope>
    <source>
        <strain evidence="3 4">MB42</strain>
    </source>
</reference>
<dbReference type="Proteomes" id="UP000317494">
    <property type="component" value="Unassembled WGS sequence"/>
</dbReference>
<gene>
    <name evidence="3" type="ORF">SeMB42_g00264</name>
</gene>
<feature type="compositionally biased region" description="Polar residues" evidence="2">
    <location>
        <begin position="193"/>
        <end position="207"/>
    </location>
</feature>
<dbReference type="AlphaFoldDB" id="A0A507DRS6"/>
<evidence type="ECO:0000313" key="4">
    <source>
        <dbReference type="Proteomes" id="UP000317494"/>
    </source>
</evidence>
<dbReference type="GO" id="GO:0016567">
    <property type="term" value="P:protein ubiquitination"/>
    <property type="evidence" value="ECO:0007669"/>
    <property type="project" value="TreeGrafter"/>
</dbReference>
<organism evidence="3 4">
    <name type="scientific">Synchytrium endobioticum</name>
    <dbReference type="NCBI Taxonomy" id="286115"/>
    <lineage>
        <taxon>Eukaryota</taxon>
        <taxon>Fungi</taxon>
        <taxon>Fungi incertae sedis</taxon>
        <taxon>Chytridiomycota</taxon>
        <taxon>Chytridiomycota incertae sedis</taxon>
        <taxon>Chytridiomycetes</taxon>
        <taxon>Synchytriales</taxon>
        <taxon>Synchytriaceae</taxon>
        <taxon>Synchytrium</taxon>
    </lineage>
</organism>
<keyword evidence="4" id="KW-1185">Reference proteome</keyword>
<dbReference type="SUPFAM" id="SSF50978">
    <property type="entry name" value="WD40 repeat-like"/>
    <property type="match status" value="1"/>
</dbReference>
<dbReference type="SMART" id="SM00320">
    <property type="entry name" value="WD40"/>
    <property type="match status" value="1"/>
</dbReference>
<dbReference type="InterPro" id="IPR001680">
    <property type="entry name" value="WD40_rpt"/>
</dbReference>
<proteinExistence type="inferred from homology"/>
<dbReference type="VEuPathDB" id="FungiDB:SeMB42_g00264"/>
<dbReference type="PANTHER" id="PTHR14205">
    <property type="entry name" value="WD-REPEAT PROTEIN"/>
    <property type="match status" value="1"/>
</dbReference>
<name>A0A507DRS6_9FUNG</name>
<protein>
    <submittedName>
        <fullName evidence="3">Uncharacterized protein</fullName>
    </submittedName>
</protein>
<feature type="region of interest" description="Disordered" evidence="2">
    <location>
        <begin position="193"/>
        <end position="249"/>
    </location>
</feature>
<dbReference type="InterPro" id="IPR015943">
    <property type="entry name" value="WD40/YVTN_repeat-like_dom_sf"/>
</dbReference>
<dbReference type="PANTHER" id="PTHR14205:SF15">
    <property type="entry name" value="EARP AND GARP COMPLEX-INTERACTING PROTEIN 1"/>
    <property type="match status" value="1"/>
</dbReference>
<dbReference type="Gene3D" id="2.130.10.10">
    <property type="entry name" value="YVTN repeat-like/Quinoprotein amine dehydrogenase"/>
    <property type="match status" value="1"/>
</dbReference>
<evidence type="ECO:0000256" key="2">
    <source>
        <dbReference type="SAM" id="MobiDB-lite"/>
    </source>
</evidence>
<sequence length="249" mass="27294">MHHSKPTDGVVATYDQHEDSVYSVAWSSGDPWIFASLSYDGRVVVNMCTYNNGIVSKSLSQSKQSNTIMNPIIMSKHWTGAVLLLIILGSHIVVTRPVSMDSPHGLGAQINQLLQELEGLLEVEAAIGIRATYIREASSNCQEELLFDVFLQQLQTDRAAVRLIRTQIDSINEKIQKLAEQVQERFIAISDECSTPGTPALSPSGTSHIPVWHQPQERTYSRSSSLRGAPGTGAGTSHPAKNSSDKRLQ</sequence>
<evidence type="ECO:0000313" key="3">
    <source>
        <dbReference type="EMBL" id="TPX54449.1"/>
    </source>
</evidence>
<dbReference type="STRING" id="286115.A0A507DRS6"/>
<comment type="caution">
    <text evidence="3">The sequence shown here is derived from an EMBL/GenBank/DDBJ whole genome shotgun (WGS) entry which is preliminary data.</text>
</comment>
<dbReference type="Pfam" id="PF00400">
    <property type="entry name" value="WD40"/>
    <property type="match status" value="1"/>
</dbReference>
<evidence type="ECO:0000256" key="1">
    <source>
        <dbReference type="ARBA" id="ARBA00005672"/>
    </source>
</evidence>
<dbReference type="EMBL" id="QEAN01000005">
    <property type="protein sequence ID" value="TPX54449.1"/>
    <property type="molecule type" value="Genomic_DNA"/>
</dbReference>
<accession>A0A507DRS6</accession>